<reference evidence="1 2" key="1">
    <citation type="journal article" date="2015" name="Genome Announc.">
        <title>Complete Genome Sequence of Steroid-Transforming Nocardioides simplex VKM Ac-2033D.</title>
        <authorList>
            <person name="Shtratnikova V.Y."/>
            <person name="Schelkunov M.I."/>
            <person name="Pekov Y.A."/>
            <person name="Fokina V.V."/>
            <person name="Logacheva M.D."/>
            <person name="Sokolov S.L."/>
            <person name="Bragin E.Y."/>
            <person name="Ashapkin V.V."/>
            <person name="Donova M.V."/>
        </authorList>
    </citation>
    <scope>NUCLEOTIDE SEQUENCE [LARGE SCALE GENOMIC DNA]</scope>
    <source>
        <strain evidence="1 2">VKM Ac-2033D</strain>
    </source>
</reference>
<dbReference type="STRING" id="2045.KR76_21500"/>
<dbReference type="SUPFAM" id="SSF63380">
    <property type="entry name" value="Riboflavin synthase domain-like"/>
    <property type="match status" value="1"/>
</dbReference>
<dbReference type="InterPro" id="IPR017927">
    <property type="entry name" value="FAD-bd_FR_type"/>
</dbReference>
<dbReference type="GO" id="GO:0016491">
    <property type="term" value="F:oxidoreductase activity"/>
    <property type="evidence" value="ECO:0007669"/>
    <property type="project" value="InterPro"/>
</dbReference>
<dbReference type="Proteomes" id="UP000030300">
    <property type="component" value="Chromosome"/>
</dbReference>
<dbReference type="Pfam" id="PF08021">
    <property type="entry name" value="FAD_binding_9"/>
    <property type="match status" value="1"/>
</dbReference>
<dbReference type="AlphaFoldDB" id="A0A0A1DQ63"/>
<dbReference type="Pfam" id="PF04954">
    <property type="entry name" value="SIP"/>
    <property type="match status" value="1"/>
</dbReference>
<dbReference type="PANTHER" id="PTHR30157">
    <property type="entry name" value="FERRIC REDUCTASE, NADPH-DEPENDENT"/>
    <property type="match status" value="1"/>
</dbReference>
<dbReference type="InterPro" id="IPR007037">
    <property type="entry name" value="SIP_rossman_dom"/>
</dbReference>
<dbReference type="PROSITE" id="PS51384">
    <property type="entry name" value="FAD_FR"/>
    <property type="match status" value="1"/>
</dbReference>
<keyword evidence="2" id="KW-1185">Reference proteome</keyword>
<dbReference type="InterPro" id="IPR039261">
    <property type="entry name" value="FNR_nucleotide-bd"/>
</dbReference>
<dbReference type="InterPro" id="IPR013113">
    <property type="entry name" value="SIP_FAD-bd"/>
</dbReference>
<name>A0A0A1DQ63_NOCSI</name>
<dbReference type="EMBL" id="CP009896">
    <property type="protein sequence ID" value="AIY18708.1"/>
    <property type="molecule type" value="Genomic_DNA"/>
</dbReference>
<dbReference type="InterPro" id="IPR017938">
    <property type="entry name" value="Riboflavin_synthase-like_b-brl"/>
</dbReference>
<accession>A0A0A1DQ63</accession>
<dbReference type="CDD" id="cd06193">
    <property type="entry name" value="siderophore_interacting"/>
    <property type="match status" value="1"/>
</dbReference>
<proteinExistence type="predicted"/>
<dbReference type="InterPro" id="IPR039374">
    <property type="entry name" value="SIP_fam"/>
</dbReference>
<gene>
    <name evidence="1" type="ORF">KR76_21500</name>
</gene>
<organism evidence="1 2">
    <name type="scientific">Nocardioides simplex</name>
    <name type="common">Arthrobacter simplex</name>
    <dbReference type="NCBI Taxonomy" id="2045"/>
    <lineage>
        <taxon>Bacteria</taxon>
        <taxon>Bacillati</taxon>
        <taxon>Actinomycetota</taxon>
        <taxon>Actinomycetes</taxon>
        <taxon>Propionibacteriales</taxon>
        <taxon>Nocardioidaceae</taxon>
        <taxon>Pimelobacter</taxon>
    </lineage>
</organism>
<dbReference type="HOGENOM" id="CLU_040923_4_0_11"/>
<dbReference type="GeneID" id="96611362"/>
<dbReference type="KEGG" id="psim:KR76_21500"/>
<dbReference type="eggNOG" id="COG2375">
    <property type="taxonomic scope" value="Bacteria"/>
</dbReference>
<dbReference type="Gene3D" id="3.40.50.80">
    <property type="entry name" value="Nucleotide-binding domain of ferredoxin-NADP reductase (FNR) module"/>
    <property type="match status" value="1"/>
</dbReference>
<protein>
    <submittedName>
        <fullName evidence="1">Iron-chelator utilization protein</fullName>
    </submittedName>
</protein>
<sequence length="274" mass="30018">MIGQRDRPAERVAEHHGAGRGMQRIGYPIGICRTTVARRELVTPRMLRLTLTGDELAGFHSYVADDHVKIVFPHADGTRTDPVPNDQQLLDWPKPLPPTRTYTIRRVDLAAREVDLDFVLHSGGLAGDWAEAAAIGDPAVIAGPPGAKAFAHTHRHYVLAVDVTGLPAVARWLDEADWLEAAGATAQVLVEHDHEDETGYPLQQRAGVEVRWLSRAEGSQLGAQVRALDVPDDTFVFGAGEAEDLKDVRRWVAQRDLPASITGYWKRGVAGLDD</sequence>
<dbReference type="PANTHER" id="PTHR30157:SF0">
    <property type="entry name" value="NADPH-DEPENDENT FERRIC-CHELATE REDUCTASE"/>
    <property type="match status" value="1"/>
</dbReference>
<dbReference type="Gene3D" id="2.40.30.10">
    <property type="entry name" value="Translation factors"/>
    <property type="match status" value="1"/>
</dbReference>
<evidence type="ECO:0000313" key="2">
    <source>
        <dbReference type="Proteomes" id="UP000030300"/>
    </source>
</evidence>
<dbReference type="RefSeq" id="WP_038681211.1">
    <property type="nucleotide sequence ID" value="NZ_BJMC01000011.1"/>
</dbReference>
<evidence type="ECO:0000313" key="1">
    <source>
        <dbReference type="EMBL" id="AIY18708.1"/>
    </source>
</evidence>